<dbReference type="GO" id="GO:0000398">
    <property type="term" value="P:mRNA splicing, via spliceosome"/>
    <property type="evidence" value="ECO:0007669"/>
    <property type="project" value="InterPro"/>
</dbReference>
<dbReference type="Pfam" id="PF06424">
    <property type="entry name" value="PRP1_N"/>
    <property type="match status" value="1"/>
</dbReference>
<feature type="domain" description="PRP1 splicing factor N-terminal" evidence="2">
    <location>
        <begin position="1"/>
        <end position="70"/>
    </location>
</feature>
<feature type="non-terminal residue" evidence="3">
    <location>
        <position position="444"/>
    </location>
</feature>
<feature type="compositionally biased region" description="Low complexity" evidence="1">
    <location>
        <begin position="181"/>
        <end position="194"/>
    </location>
</feature>
<dbReference type="EMBL" id="JADDUC020000001">
    <property type="protein sequence ID" value="KAI1242704.1"/>
    <property type="molecule type" value="Genomic_DNA"/>
</dbReference>
<dbReference type="Proteomes" id="UP000618051">
    <property type="component" value="Unassembled WGS sequence"/>
</dbReference>
<name>A0A835P0Z9_9PASS</name>
<evidence type="ECO:0000313" key="5">
    <source>
        <dbReference type="Proteomes" id="UP000618051"/>
    </source>
</evidence>
<dbReference type="InterPro" id="IPR010491">
    <property type="entry name" value="PRP1_N"/>
</dbReference>
<protein>
    <submittedName>
        <fullName evidence="3">Pre-mRNA-processing factor 6</fullName>
    </submittedName>
</protein>
<gene>
    <name evidence="4" type="ORF">IHE44_0000244</name>
    <name evidence="3" type="ORF">IHE44_000438</name>
</gene>
<evidence type="ECO:0000313" key="3">
    <source>
        <dbReference type="EMBL" id="KAG0129847.1"/>
    </source>
</evidence>
<accession>A0A835P0Z9</accession>
<feature type="non-terminal residue" evidence="3">
    <location>
        <position position="1"/>
    </location>
</feature>
<evidence type="ECO:0000259" key="2">
    <source>
        <dbReference type="Pfam" id="PF06424"/>
    </source>
</evidence>
<evidence type="ECO:0000256" key="1">
    <source>
        <dbReference type="SAM" id="MobiDB-lite"/>
    </source>
</evidence>
<evidence type="ECO:0000313" key="4">
    <source>
        <dbReference type="EMBL" id="KAI1242704.1"/>
    </source>
</evidence>
<dbReference type="EMBL" id="JADDUC010000011">
    <property type="protein sequence ID" value="KAG0129847.1"/>
    <property type="molecule type" value="Genomic_DNA"/>
</dbReference>
<reference evidence="4" key="3">
    <citation type="submission" date="2022-01" db="EMBL/GenBank/DDBJ databases">
        <authorList>
            <person name="Rubenstein D.R."/>
        </authorList>
    </citation>
    <scope>NUCLEOTIDE SEQUENCE</scope>
    <source>
        <strain evidence="4">SS15</strain>
        <tissue evidence="4">Liver</tissue>
    </source>
</reference>
<keyword evidence="5" id="KW-1185">Reference proteome</keyword>
<proteinExistence type="predicted"/>
<reference evidence="4 5" key="2">
    <citation type="journal article" date="2021" name="J. Hered.">
        <title>Feather Gene Expression Elucidates the Developmental Basis of Plumage Iridescence in African Starlings.</title>
        <authorList>
            <person name="Rubenstein D.R."/>
            <person name="Corvelo A."/>
            <person name="MacManes M.D."/>
            <person name="Maia R."/>
            <person name="Narzisi G."/>
            <person name="Rousaki A."/>
            <person name="Vandenabeele P."/>
            <person name="Shawkey M.D."/>
            <person name="Solomon J."/>
        </authorList>
    </citation>
    <scope>NUCLEOTIDE SEQUENCE [LARGE SCALE GENOMIC DNA]</scope>
    <source>
        <strain evidence="4">SS15</strain>
    </source>
</reference>
<feature type="region of interest" description="Disordered" evidence="1">
    <location>
        <begin position="181"/>
        <end position="205"/>
    </location>
</feature>
<reference evidence="3" key="1">
    <citation type="submission" date="2020-10" db="EMBL/GenBank/DDBJ databases">
        <title>Feather gene expression reveals the developmental basis of iridescence in African starlings.</title>
        <authorList>
            <person name="Rubenstein D.R."/>
        </authorList>
    </citation>
    <scope>NUCLEOTIDE SEQUENCE</scope>
    <source>
        <strain evidence="3">SS15</strain>
        <tissue evidence="3">Liver</tissue>
    </source>
</reference>
<comment type="caution">
    <text evidence="3">The sequence shown here is derived from an EMBL/GenBank/DDBJ whole genome shotgun (WGS) entry which is preliminary data.</text>
</comment>
<dbReference type="AlphaFoldDB" id="A0A835P0Z9"/>
<dbReference type="OrthoDB" id="440128at2759"/>
<sequence length="444" mass="48997">ATGFTTHSDISPACGASDPVDDHHALLGRRTVGDQMKQNQTVDDKDENLNDTNYDYFNGYAGSLFSRGVAEYSRGNARNKLQRNPQYEKLTPIPDSFFAKHLQSGENYTSMDPHQTQFGGLNTPYAGGMNTPYPGGMTPGLMTLGTGELDMKKIGQASSTLLDIDDIKKSLFILEICPRDQSSSSTSLDSISQTVGGPLQTPGTEIRSETEDTWLEAARFQPGDTTKAVVQLVLNCGCVEFNREHQIQDVEQCDKAGSMATCQAIMRAVIGIEMEEEDQKQPGWKMQIVVLLISARAIYVYSLQVSQARRMCGCKQPTSKRTMEPENPWRLFCRELLLTIPKQCCGSQELNLSGWCQQPAASWFSRLAPTARTSGWLPCSLSHRAMTMKEQGGKGSQQCPHSKGLHEICEVGIVLGNVAAAQELCEEALNYEDFPKLWIMKGQI</sequence>
<organism evidence="3">
    <name type="scientific">Lamprotornis superbus</name>
    <dbReference type="NCBI Taxonomy" id="245042"/>
    <lineage>
        <taxon>Eukaryota</taxon>
        <taxon>Metazoa</taxon>
        <taxon>Chordata</taxon>
        <taxon>Craniata</taxon>
        <taxon>Vertebrata</taxon>
        <taxon>Euteleostomi</taxon>
        <taxon>Archelosauria</taxon>
        <taxon>Archosauria</taxon>
        <taxon>Dinosauria</taxon>
        <taxon>Saurischia</taxon>
        <taxon>Theropoda</taxon>
        <taxon>Coelurosauria</taxon>
        <taxon>Aves</taxon>
        <taxon>Neognathae</taxon>
        <taxon>Neoaves</taxon>
        <taxon>Telluraves</taxon>
        <taxon>Australaves</taxon>
        <taxon>Passeriformes</taxon>
        <taxon>Sturnidae</taxon>
        <taxon>Lamprotornis</taxon>
    </lineage>
</organism>